<protein>
    <submittedName>
        <fullName evidence="2">Uncharacterized protein</fullName>
    </submittedName>
</protein>
<organism evidence="2 3">
    <name type="scientific">Pseudomonas putida</name>
    <name type="common">Arthrobacter siderocapsulatus</name>
    <dbReference type="NCBI Taxonomy" id="303"/>
    <lineage>
        <taxon>Bacteria</taxon>
        <taxon>Pseudomonadati</taxon>
        <taxon>Pseudomonadota</taxon>
        <taxon>Gammaproteobacteria</taxon>
        <taxon>Pseudomonadales</taxon>
        <taxon>Pseudomonadaceae</taxon>
        <taxon>Pseudomonas</taxon>
    </lineage>
</organism>
<dbReference type="EMBL" id="LUCV01000040">
    <property type="protein sequence ID" value="OAI86130.1"/>
    <property type="molecule type" value="Genomic_DNA"/>
</dbReference>
<evidence type="ECO:0000313" key="3">
    <source>
        <dbReference type="Proteomes" id="UP000077752"/>
    </source>
</evidence>
<gene>
    <name evidence="2" type="ORF">AYO28_00085</name>
</gene>
<proteinExistence type="predicted"/>
<feature type="region of interest" description="Disordered" evidence="1">
    <location>
        <begin position="36"/>
        <end position="72"/>
    </location>
</feature>
<name>A0A177SCP5_PSEPU</name>
<dbReference type="RefSeq" id="WP_009406412.1">
    <property type="nucleotide sequence ID" value="NZ_LUCV01000040.1"/>
</dbReference>
<comment type="caution">
    <text evidence="2">The sequence shown here is derived from an EMBL/GenBank/DDBJ whole genome shotgun (WGS) entry which is preliminary data.</text>
</comment>
<evidence type="ECO:0000256" key="1">
    <source>
        <dbReference type="SAM" id="MobiDB-lite"/>
    </source>
</evidence>
<dbReference type="AlphaFoldDB" id="A0A177SCP5"/>
<dbReference type="Proteomes" id="UP000077752">
    <property type="component" value="Unassembled WGS sequence"/>
</dbReference>
<reference evidence="2 3" key="1">
    <citation type="submission" date="2016-03" db="EMBL/GenBank/DDBJ databases">
        <title>Draft Genome Assembly of Pseudomonas putida strain CBF10-2.</title>
        <authorList>
            <person name="Iyer R.S."/>
            <person name="Damania A."/>
        </authorList>
    </citation>
    <scope>NUCLEOTIDE SEQUENCE [LARGE SCALE GENOMIC DNA]</scope>
    <source>
        <strain evidence="2 3">CBF10-2</strain>
    </source>
</reference>
<evidence type="ECO:0000313" key="2">
    <source>
        <dbReference type="EMBL" id="OAI86130.1"/>
    </source>
</evidence>
<sequence length="72" mass="8089">MARHLFLISYIQNNQPGTCELYSEEETLTPEQAAAHLQGLQRGDAASFSDVQVQRLEHDHEPGTTPGHYQQP</sequence>
<accession>A0A177SCP5</accession>